<dbReference type="GO" id="GO:0003682">
    <property type="term" value="F:chromatin binding"/>
    <property type="evidence" value="ECO:0007669"/>
    <property type="project" value="TreeGrafter"/>
</dbReference>
<dbReference type="GO" id="GO:0005737">
    <property type="term" value="C:cytoplasm"/>
    <property type="evidence" value="ECO:0007669"/>
    <property type="project" value="TreeGrafter"/>
</dbReference>
<feature type="compositionally biased region" description="Acidic residues" evidence="4">
    <location>
        <begin position="122"/>
        <end position="137"/>
    </location>
</feature>
<accession>A0A6M2DT26</accession>
<dbReference type="Gene3D" id="2.60.120.340">
    <property type="entry name" value="Nucleoplasmin core domain"/>
    <property type="match status" value="1"/>
</dbReference>
<dbReference type="InterPro" id="IPR024057">
    <property type="entry name" value="Nucleoplasmin_core_dom"/>
</dbReference>
<dbReference type="SUPFAM" id="SSF69203">
    <property type="entry name" value="Nucleoplasmin-like core domain"/>
    <property type="match status" value="1"/>
</dbReference>
<feature type="domain" description="Nucleoplasmin core" evidence="5">
    <location>
        <begin position="6"/>
        <end position="109"/>
    </location>
</feature>
<dbReference type="EMBL" id="GIIL01005739">
    <property type="protein sequence ID" value="NOV49465.1"/>
    <property type="molecule type" value="Transcribed_RNA"/>
</dbReference>
<dbReference type="Pfam" id="PF03066">
    <property type="entry name" value="Nucleoplasmin"/>
    <property type="match status" value="1"/>
</dbReference>
<evidence type="ECO:0000313" key="6">
    <source>
        <dbReference type="EMBL" id="NOV49465.1"/>
    </source>
</evidence>
<dbReference type="GO" id="GO:0005730">
    <property type="term" value="C:nucleolus"/>
    <property type="evidence" value="ECO:0007669"/>
    <property type="project" value="TreeGrafter"/>
</dbReference>
<dbReference type="InterPro" id="IPR004301">
    <property type="entry name" value="Nucleoplasmin"/>
</dbReference>
<keyword evidence="3" id="KW-0539">Nucleus</keyword>
<organism evidence="6">
    <name type="scientific">Xenopsylla cheopis</name>
    <name type="common">Oriental rat flea</name>
    <name type="synonym">Pulex cheopis</name>
    <dbReference type="NCBI Taxonomy" id="163159"/>
    <lineage>
        <taxon>Eukaryota</taxon>
        <taxon>Metazoa</taxon>
        <taxon>Ecdysozoa</taxon>
        <taxon>Arthropoda</taxon>
        <taxon>Hexapoda</taxon>
        <taxon>Insecta</taxon>
        <taxon>Pterygota</taxon>
        <taxon>Neoptera</taxon>
        <taxon>Endopterygota</taxon>
        <taxon>Siphonaptera</taxon>
        <taxon>Pulicidae</taxon>
        <taxon>Xenopsyllinae</taxon>
        <taxon>Xenopsylla</taxon>
    </lineage>
</organism>
<proteinExistence type="inferred from homology"/>
<feature type="compositionally biased region" description="Low complexity" evidence="4">
    <location>
        <begin position="168"/>
        <end position="184"/>
    </location>
</feature>
<dbReference type="GO" id="GO:0006338">
    <property type="term" value="P:chromatin remodeling"/>
    <property type="evidence" value="ECO:0007669"/>
    <property type="project" value="TreeGrafter"/>
</dbReference>
<dbReference type="AlphaFoldDB" id="A0A6M2DT26"/>
<dbReference type="PANTHER" id="PTHR22747:SF18">
    <property type="entry name" value="GEO09167P1-RELATED"/>
    <property type="match status" value="1"/>
</dbReference>
<evidence type="ECO:0000256" key="3">
    <source>
        <dbReference type="ARBA" id="ARBA00023242"/>
    </source>
</evidence>
<dbReference type="GO" id="GO:0005654">
    <property type="term" value="C:nucleoplasm"/>
    <property type="evidence" value="ECO:0007669"/>
    <property type="project" value="TreeGrafter"/>
</dbReference>
<evidence type="ECO:0000256" key="2">
    <source>
        <dbReference type="ARBA" id="ARBA00010744"/>
    </source>
</evidence>
<evidence type="ECO:0000256" key="1">
    <source>
        <dbReference type="ARBA" id="ARBA00004123"/>
    </source>
</evidence>
<name>A0A6M2DT26_XENCH</name>
<dbReference type="GO" id="GO:0003723">
    <property type="term" value="F:RNA binding"/>
    <property type="evidence" value="ECO:0007669"/>
    <property type="project" value="TreeGrafter"/>
</dbReference>
<evidence type="ECO:0000259" key="5">
    <source>
        <dbReference type="Pfam" id="PF03066"/>
    </source>
</evidence>
<reference evidence="6" key="1">
    <citation type="submission" date="2020-03" db="EMBL/GenBank/DDBJ databases">
        <title>Transcriptomic Profiling of the Digestive Tract of the Rat Flea, Xenopsylla cheopis, Following Blood Feeding and Infection with Yersinia pestis.</title>
        <authorList>
            <person name="Bland D.M."/>
            <person name="Martens C.A."/>
            <person name="Virtaneva K."/>
            <person name="Kanakabandi K."/>
            <person name="Long D."/>
            <person name="Rosenke R."/>
            <person name="Saturday G.A."/>
            <person name="Hoyt F.H."/>
            <person name="Bruno D.P."/>
            <person name="Ribeiro J.M.C."/>
            <person name="Hinnebusch J."/>
        </authorList>
    </citation>
    <scope>NUCLEOTIDE SEQUENCE</scope>
</reference>
<dbReference type="InterPro" id="IPR036824">
    <property type="entry name" value="Nucleoplasmin_core_dom_sf"/>
</dbReference>
<comment type="subcellular location">
    <subcellularLocation>
        <location evidence="1">Nucleus</location>
    </subcellularLocation>
</comment>
<sequence>MADEYFYGITLSGAGATEIWDPETKAEEYPRTNKLVLRQALLGHEAKEGEYNVVQVETMSIRDTVKTPVAVLKVGESRQCRLDLEFPDYPVTFTLIQGSGPVHLHGQHLFGALVEEFEDMEEMEEELLVEEEDEEQSDGPKKRKAGNKRDHEDEEQDEEDGPKKKVKLANNAKGKAGAPKNKKK</sequence>
<feature type="region of interest" description="Disordered" evidence="4">
    <location>
        <begin position="122"/>
        <end position="184"/>
    </location>
</feature>
<protein>
    <submittedName>
        <fullName evidence="6">Putative nucleoplasmin isoform 2 danaus plexippus plexippus</fullName>
    </submittedName>
</protein>
<evidence type="ECO:0000256" key="4">
    <source>
        <dbReference type="SAM" id="MobiDB-lite"/>
    </source>
</evidence>
<dbReference type="GO" id="GO:0042393">
    <property type="term" value="F:histone binding"/>
    <property type="evidence" value="ECO:0007669"/>
    <property type="project" value="TreeGrafter"/>
</dbReference>
<dbReference type="PANTHER" id="PTHR22747">
    <property type="entry name" value="NUCLEOPLASMIN"/>
    <property type="match status" value="1"/>
</dbReference>
<comment type="similarity">
    <text evidence="2">Belongs to the nucleoplasmin family.</text>
</comment>